<evidence type="ECO:0000256" key="1">
    <source>
        <dbReference type="ARBA" id="ARBA00022617"/>
    </source>
</evidence>
<evidence type="ECO:0000259" key="7">
    <source>
        <dbReference type="PROSITE" id="PS50181"/>
    </source>
</evidence>
<keyword evidence="10" id="KW-1185">Reference proteome</keyword>
<evidence type="ECO:0000256" key="3">
    <source>
        <dbReference type="ARBA" id="ARBA00023004"/>
    </source>
</evidence>
<dbReference type="PANTHER" id="PTHR19359">
    <property type="entry name" value="CYTOCHROME B5"/>
    <property type="match status" value="1"/>
</dbReference>
<comment type="similarity">
    <text evidence="4 5">Belongs to the cytochrome b5 family.</text>
</comment>
<accession>A0A9W6X281</accession>
<sequence>MPFQPDSLRISLSTGRLYHDVKTKHVAPGTPEGIALVRSQLAVELGKHMDVHDFHDIEAGRDRLCAPNSGSFGLGAASVPKTVTCQLSPTMASSRRSSSAAVSTGNRVAQFIVITAVISVLYQLLTRPAVVPSATPAPSPSPLGSGYRKGEDSRRFTSSEITGFLLFLGLFGLLQHKKKKDKEADVEAEQRQIARMVQSQRSNLRNGALRTPGNAVTNLPREVLHELLLFLSPRDLATCPMVCKAWEANAGDAADTLWRRVFQRDFGEPGDRFGQVFPIECWRQFYFRHHLSRAVELARLLGISDARKCVAIEGQVYDVTDFLDLHPGGPHVIGDAVGTDATVIWDQFQHSEEAKESMKQFLVHDPVLARPASERLQGNLDVVAARWRKISWGLSHSHCFGRMAPQFAIAVFRFHSRGVTSKTAVWKDASA</sequence>
<dbReference type="SUPFAM" id="SSF55856">
    <property type="entry name" value="Cytochrome b5-like heme/steroid binding domain"/>
    <property type="match status" value="1"/>
</dbReference>
<feature type="region of interest" description="Disordered" evidence="6">
    <location>
        <begin position="131"/>
        <end position="152"/>
    </location>
</feature>
<evidence type="ECO:0000256" key="5">
    <source>
        <dbReference type="RuleBase" id="RU362121"/>
    </source>
</evidence>
<dbReference type="InterPro" id="IPR001810">
    <property type="entry name" value="F-box_dom"/>
</dbReference>
<dbReference type="PANTHER" id="PTHR19359:SF25">
    <property type="entry name" value="CYTOCHROME B5 HEME-BINDING DOMAIN-CONTAINING PROTEIN"/>
    <property type="match status" value="1"/>
</dbReference>
<evidence type="ECO:0000313" key="10">
    <source>
        <dbReference type="Proteomes" id="UP001165121"/>
    </source>
</evidence>
<feature type="domain" description="F-box" evidence="7">
    <location>
        <begin position="213"/>
        <end position="261"/>
    </location>
</feature>
<dbReference type="PROSITE" id="PS50181">
    <property type="entry name" value="FBOX"/>
    <property type="match status" value="1"/>
</dbReference>
<dbReference type="Pfam" id="PF12937">
    <property type="entry name" value="F-box-like"/>
    <property type="match status" value="1"/>
</dbReference>
<reference evidence="9" key="1">
    <citation type="submission" date="2023-04" db="EMBL/GenBank/DDBJ databases">
        <title>Phytophthora fragariaefolia NBRC 109709.</title>
        <authorList>
            <person name="Ichikawa N."/>
            <person name="Sato H."/>
            <person name="Tonouchi N."/>
        </authorList>
    </citation>
    <scope>NUCLEOTIDE SEQUENCE</scope>
    <source>
        <strain evidence="9">NBRC 109709</strain>
    </source>
</reference>
<evidence type="ECO:0000256" key="6">
    <source>
        <dbReference type="SAM" id="MobiDB-lite"/>
    </source>
</evidence>
<organism evidence="9 10">
    <name type="scientific">Phytophthora fragariaefolia</name>
    <dbReference type="NCBI Taxonomy" id="1490495"/>
    <lineage>
        <taxon>Eukaryota</taxon>
        <taxon>Sar</taxon>
        <taxon>Stramenopiles</taxon>
        <taxon>Oomycota</taxon>
        <taxon>Peronosporomycetes</taxon>
        <taxon>Peronosporales</taxon>
        <taxon>Peronosporaceae</taxon>
        <taxon>Phytophthora</taxon>
    </lineage>
</organism>
<dbReference type="PROSITE" id="PS50255">
    <property type="entry name" value="CYTOCHROME_B5_2"/>
    <property type="match status" value="1"/>
</dbReference>
<proteinExistence type="inferred from homology"/>
<dbReference type="InterPro" id="IPR036047">
    <property type="entry name" value="F-box-like_dom_sf"/>
</dbReference>
<dbReference type="Gene3D" id="1.20.1280.50">
    <property type="match status" value="1"/>
</dbReference>
<keyword evidence="2 5" id="KW-0479">Metal-binding</keyword>
<comment type="caution">
    <text evidence="9">The sequence shown here is derived from an EMBL/GenBank/DDBJ whole genome shotgun (WGS) entry which is preliminary data.</text>
</comment>
<dbReference type="GO" id="GO:0046872">
    <property type="term" value="F:metal ion binding"/>
    <property type="evidence" value="ECO:0007669"/>
    <property type="project" value="UniProtKB-UniRule"/>
</dbReference>
<gene>
    <name evidence="9" type="ORF">Pfra01_000564300</name>
</gene>
<dbReference type="InterPro" id="IPR050668">
    <property type="entry name" value="Cytochrome_b5"/>
</dbReference>
<dbReference type="InterPro" id="IPR036400">
    <property type="entry name" value="Cyt_B5-like_heme/steroid_sf"/>
</dbReference>
<dbReference type="Proteomes" id="UP001165121">
    <property type="component" value="Unassembled WGS sequence"/>
</dbReference>
<evidence type="ECO:0000313" key="9">
    <source>
        <dbReference type="EMBL" id="GMF27881.1"/>
    </source>
</evidence>
<dbReference type="GO" id="GO:0020037">
    <property type="term" value="F:heme binding"/>
    <property type="evidence" value="ECO:0007669"/>
    <property type="project" value="UniProtKB-UniRule"/>
</dbReference>
<name>A0A9W6X281_9STRA</name>
<dbReference type="AlphaFoldDB" id="A0A9W6X281"/>
<feature type="domain" description="Cytochrome b5 heme-binding" evidence="8">
    <location>
        <begin position="310"/>
        <end position="363"/>
    </location>
</feature>
<dbReference type="Pfam" id="PF00173">
    <property type="entry name" value="Cyt-b5"/>
    <property type="match status" value="1"/>
</dbReference>
<dbReference type="InterPro" id="IPR001199">
    <property type="entry name" value="Cyt_B5-like_heme/steroid-bd"/>
</dbReference>
<dbReference type="GO" id="GO:0016020">
    <property type="term" value="C:membrane"/>
    <property type="evidence" value="ECO:0007669"/>
    <property type="project" value="TreeGrafter"/>
</dbReference>
<dbReference type="Gene3D" id="3.10.120.10">
    <property type="entry name" value="Cytochrome b5-like heme/steroid binding domain"/>
    <property type="match status" value="1"/>
</dbReference>
<dbReference type="SMART" id="SM01117">
    <property type="entry name" value="Cyt-b5"/>
    <property type="match status" value="1"/>
</dbReference>
<keyword evidence="1 5" id="KW-0349">Heme</keyword>
<evidence type="ECO:0000256" key="4">
    <source>
        <dbReference type="ARBA" id="ARBA00038168"/>
    </source>
</evidence>
<dbReference type="EMBL" id="BSXT01000453">
    <property type="protein sequence ID" value="GMF27881.1"/>
    <property type="molecule type" value="Genomic_DNA"/>
</dbReference>
<evidence type="ECO:0000259" key="8">
    <source>
        <dbReference type="PROSITE" id="PS50255"/>
    </source>
</evidence>
<dbReference type="PROSITE" id="PS00191">
    <property type="entry name" value="CYTOCHROME_B5_1"/>
    <property type="match status" value="1"/>
</dbReference>
<dbReference type="SUPFAM" id="SSF81383">
    <property type="entry name" value="F-box domain"/>
    <property type="match status" value="1"/>
</dbReference>
<protein>
    <submittedName>
        <fullName evidence="9">Unnamed protein product</fullName>
    </submittedName>
</protein>
<dbReference type="InterPro" id="IPR018506">
    <property type="entry name" value="Cyt_B5_heme-BS"/>
</dbReference>
<keyword evidence="3 5" id="KW-0408">Iron</keyword>
<dbReference type="OrthoDB" id="260519at2759"/>
<evidence type="ECO:0000256" key="2">
    <source>
        <dbReference type="ARBA" id="ARBA00022723"/>
    </source>
</evidence>